<dbReference type="SUPFAM" id="SSF51905">
    <property type="entry name" value="FAD/NAD(P)-binding domain"/>
    <property type="match status" value="1"/>
</dbReference>
<feature type="domain" description="FAD-binding" evidence="5">
    <location>
        <begin position="8"/>
        <end position="191"/>
    </location>
</feature>
<evidence type="ECO:0000256" key="4">
    <source>
        <dbReference type="ARBA" id="ARBA00023033"/>
    </source>
</evidence>
<gene>
    <name evidence="6" type="ORF">B0T17DRAFT_544983</name>
</gene>
<dbReference type="PRINTS" id="PR00420">
    <property type="entry name" value="RNGMNOXGNASE"/>
</dbReference>
<dbReference type="GO" id="GO:0004497">
    <property type="term" value="F:monooxygenase activity"/>
    <property type="evidence" value="ECO:0007669"/>
    <property type="project" value="UniProtKB-KW"/>
</dbReference>
<dbReference type="InterPro" id="IPR002938">
    <property type="entry name" value="FAD-bd"/>
</dbReference>
<keyword evidence="2" id="KW-0274">FAD</keyword>
<sequence>MAPFRPRIAIAGGGPSGVALALLLHRRGIPTTVFELRSKPTAVELARPSGMLDLHEESGLQTMRACGLLDAFQASVGDCSEAMRIVTSQNKLLHADEGTEDSQRPEIPRNVLTDLFVKNLPEGTIRWGQKALDAELACNSATGATEVMLKLGETTSGGDTTTATFDFVVGSDGAWSRIRRLVSDVRPSYSGVQFVTATVRLASTKYPRLVDLCGSGSLIALGGGNGILTHRGPQDSIRVYASVGTPDEHWAETAGLMGQTAAQVKTRLLADEGLFGKWAPGLKDLLATACDEETRDNPGLVADIMPLSELPVGYRWEHRMGVTLVGDAAHLMTPFAGEGVNVALWDVLDLAEVLGGVHGVKNATEWQAVVDERVGRFEEGMQARAKEKAGETMRNKEMMMGESGAEAMSQAMAQAMAAVKQRQMHLS</sequence>
<dbReference type="AlphaFoldDB" id="A0AA39W438"/>
<dbReference type="Gene3D" id="3.50.50.60">
    <property type="entry name" value="FAD/NAD(P)-binding domain"/>
    <property type="match status" value="1"/>
</dbReference>
<evidence type="ECO:0000256" key="1">
    <source>
        <dbReference type="ARBA" id="ARBA00022630"/>
    </source>
</evidence>
<dbReference type="InterPro" id="IPR036188">
    <property type="entry name" value="FAD/NAD-bd_sf"/>
</dbReference>
<keyword evidence="3" id="KW-0560">Oxidoreductase</keyword>
<evidence type="ECO:0000313" key="6">
    <source>
        <dbReference type="EMBL" id="KAK0610584.1"/>
    </source>
</evidence>
<dbReference type="Pfam" id="PF01494">
    <property type="entry name" value="FAD_binding_3"/>
    <property type="match status" value="2"/>
</dbReference>
<evidence type="ECO:0000256" key="3">
    <source>
        <dbReference type="ARBA" id="ARBA00023002"/>
    </source>
</evidence>
<organism evidence="6 7">
    <name type="scientific">Bombardia bombarda</name>
    <dbReference type="NCBI Taxonomy" id="252184"/>
    <lineage>
        <taxon>Eukaryota</taxon>
        <taxon>Fungi</taxon>
        <taxon>Dikarya</taxon>
        <taxon>Ascomycota</taxon>
        <taxon>Pezizomycotina</taxon>
        <taxon>Sordariomycetes</taxon>
        <taxon>Sordariomycetidae</taxon>
        <taxon>Sordariales</taxon>
        <taxon>Lasiosphaeriaceae</taxon>
        <taxon>Bombardia</taxon>
    </lineage>
</organism>
<feature type="domain" description="FAD-binding" evidence="5">
    <location>
        <begin position="321"/>
        <end position="355"/>
    </location>
</feature>
<accession>A0AA39W438</accession>
<protein>
    <recommendedName>
        <fullName evidence="5">FAD-binding domain-containing protein</fullName>
    </recommendedName>
</protein>
<comment type="caution">
    <text evidence="6">The sequence shown here is derived from an EMBL/GenBank/DDBJ whole genome shotgun (WGS) entry which is preliminary data.</text>
</comment>
<evidence type="ECO:0000256" key="2">
    <source>
        <dbReference type="ARBA" id="ARBA00022827"/>
    </source>
</evidence>
<evidence type="ECO:0000313" key="7">
    <source>
        <dbReference type="Proteomes" id="UP001174934"/>
    </source>
</evidence>
<proteinExistence type="predicted"/>
<keyword evidence="7" id="KW-1185">Reference proteome</keyword>
<dbReference type="Proteomes" id="UP001174934">
    <property type="component" value="Unassembled WGS sequence"/>
</dbReference>
<name>A0AA39W438_9PEZI</name>
<dbReference type="PANTHER" id="PTHR46972:SF1">
    <property type="entry name" value="FAD DEPENDENT OXIDOREDUCTASE DOMAIN-CONTAINING PROTEIN"/>
    <property type="match status" value="1"/>
</dbReference>
<dbReference type="EMBL" id="JAULSR010000010">
    <property type="protein sequence ID" value="KAK0610584.1"/>
    <property type="molecule type" value="Genomic_DNA"/>
</dbReference>
<dbReference type="GO" id="GO:0071949">
    <property type="term" value="F:FAD binding"/>
    <property type="evidence" value="ECO:0007669"/>
    <property type="project" value="InterPro"/>
</dbReference>
<keyword evidence="1" id="KW-0285">Flavoprotein</keyword>
<dbReference type="PANTHER" id="PTHR46972">
    <property type="entry name" value="MONOOXYGENASE ASQM-RELATED"/>
    <property type="match status" value="1"/>
</dbReference>
<keyword evidence="4" id="KW-0503">Monooxygenase</keyword>
<reference evidence="6" key="1">
    <citation type="submission" date="2023-06" db="EMBL/GenBank/DDBJ databases">
        <title>Genome-scale phylogeny and comparative genomics of the fungal order Sordariales.</title>
        <authorList>
            <consortium name="Lawrence Berkeley National Laboratory"/>
            <person name="Hensen N."/>
            <person name="Bonometti L."/>
            <person name="Westerberg I."/>
            <person name="Brannstrom I.O."/>
            <person name="Guillou S."/>
            <person name="Cros-Aarteil S."/>
            <person name="Calhoun S."/>
            <person name="Haridas S."/>
            <person name="Kuo A."/>
            <person name="Mondo S."/>
            <person name="Pangilinan J."/>
            <person name="Riley R."/>
            <person name="LaButti K."/>
            <person name="Andreopoulos B."/>
            <person name="Lipzen A."/>
            <person name="Chen C."/>
            <person name="Yanf M."/>
            <person name="Daum C."/>
            <person name="Ng V."/>
            <person name="Clum A."/>
            <person name="Steindorff A."/>
            <person name="Ohm R."/>
            <person name="Martin F."/>
            <person name="Silar P."/>
            <person name="Natvig D."/>
            <person name="Lalanne C."/>
            <person name="Gautier V."/>
            <person name="Ament-velasquez S.L."/>
            <person name="Kruys A."/>
            <person name="Hutchinson M.I."/>
            <person name="Powell A.J."/>
            <person name="Barry K."/>
            <person name="Miller A.N."/>
            <person name="Grigoriev I.V."/>
            <person name="Debuchy R."/>
            <person name="Gladieux P."/>
            <person name="Thoren M.H."/>
            <person name="Johannesson H."/>
        </authorList>
    </citation>
    <scope>NUCLEOTIDE SEQUENCE</scope>
    <source>
        <strain evidence="6">SMH3391-2</strain>
    </source>
</reference>
<evidence type="ECO:0000259" key="5">
    <source>
        <dbReference type="Pfam" id="PF01494"/>
    </source>
</evidence>